<dbReference type="eggNOG" id="ENOG50319AH">
    <property type="taxonomic scope" value="Bacteria"/>
</dbReference>
<sequence length="147" mass="16684">MNWMKKLGVLCAGLYLVGCQTSGYMIEESNYSVKQHRIAITQAMGPINTVSANGRELTSVYHDRSLKNIEVTPKVKERYYTKAIILGPRRPYRVSVVVKAEERDPDTGRFMEVGIEEDLSRRRALSILQMLNQSPAPSGIFDEEMPF</sequence>
<dbReference type="EMBL" id="CP003537">
    <property type="protein sequence ID" value="AGH94283.1"/>
    <property type="molecule type" value="Genomic_DNA"/>
</dbReference>
<dbReference type="PATRIC" id="fig|1184267.3.peg.65"/>
<keyword evidence="2" id="KW-1185">Reference proteome</keyword>
<dbReference type="HOGENOM" id="CLU_1802306_0_0_7"/>
<protein>
    <submittedName>
        <fullName evidence="1">Uncharacterized protein</fullName>
    </submittedName>
</protein>
<dbReference type="KEGG" id="bex:A11Q_63"/>
<accession>M4V523</accession>
<dbReference type="STRING" id="1184267.A11Q_63"/>
<dbReference type="Proteomes" id="UP000012040">
    <property type="component" value="Chromosome"/>
</dbReference>
<proteinExistence type="predicted"/>
<dbReference type="RefSeq" id="WP_015468773.1">
    <property type="nucleotide sequence ID" value="NC_020813.1"/>
</dbReference>
<gene>
    <name evidence="1" type="ORF">A11Q_63</name>
</gene>
<organism evidence="1 2">
    <name type="scientific">Pseudobdellovibrio exovorus JSS</name>
    <dbReference type="NCBI Taxonomy" id="1184267"/>
    <lineage>
        <taxon>Bacteria</taxon>
        <taxon>Pseudomonadati</taxon>
        <taxon>Bdellovibrionota</taxon>
        <taxon>Bdellovibrionia</taxon>
        <taxon>Bdellovibrionales</taxon>
        <taxon>Pseudobdellovibrionaceae</taxon>
        <taxon>Pseudobdellovibrio</taxon>
    </lineage>
</organism>
<reference evidence="1 2" key="1">
    <citation type="journal article" date="2013" name="ISME J.">
        <title>By their genes ye shall know them: genomic signatures of predatory bacteria.</title>
        <authorList>
            <person name="Pasternak Z."/>
            <person name="Pietrokovski S."/>
            <person name="Rotem O."/>
            <person name="Gophna U."/>
            <person name="Lurie-Weinberger M.N."/>
            <person name="Jurkevitch E."/>
        </authorList>
    </citation>
    <scope>NUCLEOTIDE SEQUENCE [LARGE SCALE GENOMIC DNA]</scope>
    <source>
        <strain evidence="1 2">JSS</strain>
    </source>
</reference>
<dbReference type="OrthoDB" id="5293624at2"/>
<evidence type="ECO:0000313" key="1">
    <source>
        <dbReference type="EMBL" id="AGH94283.1"/>
    </source>
</evidence>
<dbReference type="AlphaFoldDB" id="M4V523"/>
<evidence type="ECO:0000313" key="2">
    <source>
        <dbReference type="Proteomes" id="UP000012040"/>
    </source>
</evidence>
<name>M4V523_9BACT</name>